<evidence type="ECO:0000313" key="11">
    <source>
        <dbReference type="Proteomes" id="UP000218811"/>
    </source>
</evidence>
<sequence length="453" mass="48158">MSSFVRRTTSKRAPPQSGTRISPGHPSTIITSTGIPSLDDILGGGLPLSCSMLVLAPDAHSAYGELVQKYFVAQGLACGQNVCVVDDNADDFLAGCMWMPGSAPTATDVADEEDDKAQDSDAKIKIAWRYEQMKQFQTTVPASSQSAEDYCRVFDLTCRIPDSVLQAATASGQLVRVSIPGEQGQSLPSLLLSRISEALRKQPRGATPGVPVRICVPSLGSSQWGDTSTEEICYFLYLLRGLLRSQPYVCASISLPPHMCTDAWGGPGWVHKLSWLTDASITLGAFTANPALSALFPTYHGLVHIHKLPAPHTLRPLSDAFSALLGLSASSENNLAFKCMRKRLVFETLHLDLEGGVGERRTTPAANAVARDEAAGPAHAHAGATPGVGEGTKGGGAAAVEVEMEGVRAATATVSITESKVESMAEEKPSSFKKAKPKKKVAFTSDRPDLYDF</sequence>
<dbReference type="GO" id="GO:0033588">
    <property type="term" value="C:elongator holoenzyme complex"/>
    <property type="evidence" value="ECO:0007669"/>
    <property type="project" value="InterPro"/>
</dbReference>
<evidence type="ECO:0000256" key="9">
    <source>
        <dbReference type="SAM" id="MobiDB-lite"/>
    </source>
</evidence>
<dbReference type="CDD" id="cd19494">
    <property type="entry name" value="Elp4"/>
    <property type="match status" value="1"/>
</dbReference>
<dbReference type="PANTHER" id="PTHR12896:SF1">
    <property type="entry name" value="ELONGATOR COMPLEX PROTEIN 4"/>
    <property type="match status" value="1"/>
</dbReference>
<evidence type="ECO:0000256" key="8">
    <source>
        <dbReference type="ARBA" id="ARBA00023242"/>
    </source>
</evidence>
<evidence type="ECO:0000256" key="2">
    <source>
        <dbReference type="ARBA" id="ARBA00004496"/>
    </source>
</evidence>
<comment type="subcellular location">
    <subcellularLocation>
        <location evidence="2">Cytoplasm</location>
    </subcellularLocation>
    <subcellularLocation>
        <location evidence="1">Nucleus</location>
    </subcellularLocation>
</comment>
<feature type="compositionally biased region" description="Basic and acidic residues" evidence="9">
    <location>
        <begin position="419"/>
        <end position="430"/>
    </location>
</feature>
<name>A0A2H3IUY8_WOLCO</name>
<dbReference type="Proteomes" id="UP000218811">
    <property type="component" value="Unassembled WGS sequence"/>
</dbReference>
<evidence type="ECO:0000313" key="10">
    <source>
        <dbReference type="EMBL" id="PCH33810.1"/>
    </source>
</evidence>
<dbReference type="STRING" id="742152.A0A2H3IUY8"/>
<dbReference type="Gene3D" id="3.40.50.300">
    <property type="entry name" value="P-loop containing nucleotide triphosphate hydrolases"/>
    <property type="match status" value="1"/>
</dbReference>
<organism evidence="10 11">
    <name type="scientific">Wolfiporia cocos (strain MD-104)</name>
    <name type="common">Brown rot fungus</name>
    <dbReference type="NCBI Taxonomy" id="742152"/>
    <lineage>
        <taxon>Eukaryota</taxon>
        <taxon>Fungi</taxon>
        <taxon>Dikarya</taxon>
        <taxon>Basidiomycota</taxon>
        <taxon>Agaricomycotina</taxon>
        <taxon>Agaricomycetes</taxon>
        <taxon>Polyporales</taxon>
        <taxon>Phaeolaceae</taxon>
        <taxon>Wolfiporia</taxon>
    </lineage>
</organism>
<dbReference type="InterPro" id="IPR027417">
    <property type="entry name" value="P-loop_NTPase"/>
</dbReference>
<comment type="pathway">
    <text evidence="3">tRNA modification; 5-methoxycarbonylmethyl-2-thiouridine-tRNA biosynthesis.</text>
</comment>
<dbReference type="GO" id="GO:0005737">
    <property type="term" value="C:cytoplasm"/>
    <property type="evidence" value="ECO:0007669"/>
    <property type="project" value="UniProtKB-SubCell"/>
</dbReference>
<dbReference type="OMA" id="NTTMWDD"/>
<evidence type="ECO:0000256" key="1">
    <source>
        <dbReference type="ARBA" id="ARBA00004123"/>
    </source>
</evidence>
<dbReference type="OrthoDB" id="289162at2759"/>
<feature type="compositionally biased region" description="Low complexity" evidence="9">
    <location>
        <begin position="375"/>
        <end position="385"/>
    </location>
</feature>
<keyword evidence="7" id="KW-0819">tRNA processing</keyword>
<evidence type="ECO:0000256" key="5">
    <source>
        <dbReference type="ARBA" id="ARBA00020265"/>
    </source>
</evidence>
<feature type="compositionally biased region" description="Gly residues" evidence="9">
    <location>
        <begin position="386"/>
        <end position="395"/>
    </location>
</feature>
<evidence type="ECO:0000256" key="6">
    <source>
        <dbReference type="ARBA" id="ARBA00022490"/>
    </source>
</evidence>
<feature type="region of interest" description="Disordered" evidence="9">
    <location>
        <begin position="374"/>
        <end position="395"/>
    </location>
</feature>
<keyword evidence="6" id="KW-0963">Cytoplasm</keyword>
<evidence type="ECO:0000256" key="4">
    <source>
        <dbReference type="ARBA" id="ARBA00007573"/>
    </source>
</evidence>
<keyword evidence="8" id="KW-0539">Nucleus</keyword>
<feature type="region of interest" description="Disordered" evidence="9">
    <location>
        <begin position="419"/>
        <end position="453"/>
    </location>
</feature>
<keyword evidence="11" id="KW-1185">Reference proteome</keyword>
<gene>
    <name evidence="10" type="ORF">WOLCODRAFT_112551</name>
</gene>
<evidence type="ECO:0000256" key="7">
    <source>
        <dbReference type="ARBA" id="ARBA00022694"/>
    </source>
</evidence>
<feature type="region of interest" description="Disordered" evidence="9">
    <location>
        <begin position="1"/>
        <end position="29"/>
    </location>
</feature>
<dbReference type="GO" id="GO:0002098">
    <property type="term" value="P:tRNA wobble uridine modification"/>
    <property type="evidence" value="ECO:0007669"/>
    <property type="project" value="InterPro"/>
</dbReference>
<comment type="similarity">
    <text evidence="4">Belongs to the ELP4 family.</text>
</comment>
<protein>
    <recommendedName>
        <fullName evidence="5">Elongator complex protein 4</fullName>
    </recommendedName>
</protein>
<dbReference type="EMBL" id="KB467831">
    <property type="protein sequence ID" value="PCH33810.1"/>
    <property type="molecule type" value="Genomic_DNA"/>
</dbReference>
<dbReference type="Pfam" id="PF05625">
    <property type="entry name" value="PAXNEB"/>
    <property type="match status" value="1"/>
</dbReference>
<dbReference type="AlphaFoldDB" id="A0A2H3IUY8"/>
<dbReference type="UniPathway" id="UPA00988"/>
<dbReference type="InterPro" id="IPR008728">
    <property type="entry name" value="Elongator_complex_protein_4"/>
</dbReference>
<reference evidence="10 11" key="1">
    <citation type="journal article" date="2012" name="Science">
        <title>The Paleozoic origin of enzymatic lignin decomposition reconstructed from 31 fungal genomes.</title>
        <authorList>
            <person name="Floudas D."/>
            <person name="Binder M."/>
            <person name="Riley R."/>
            <person name="Barry K."/>
            <person name="Blanchette R.A."/>
            <person name="Henrissat B."/>
            <person name="Martinez A.T."/>
            <person name="Otillar R."/>
            <person name="Spatafora J.W."/>
            <person name="Yadav J.S."/>
            <person name="Aerts A."/>
            <person name="Benoit I."/>
            <person name="Boyd A."/>
            <person name="Carlson A."/>
            <person name="Copeland A."/>
            <person name="Coutinho P.M."/>
            <person name="de Vries R.P."/>
            <person name="Ferreira P."/>
            <person name="Findley K."/>
            <person name="Foster B."/>
            <person name="Gaskell J."/>
            <person name="Glotzer D."/>
            <person name="Gorecki P."/>
            <person name="Heitman J."/>
            <person name="Hesse C."/>
            <person name="Hori C."/>
            <person name="Igarashi K."/>
            <person name="Jurgens J.A."/>
            <person name="Kallen N."/>
            <person name="Kersten P."/>
            <person name="Kohler A."/>
            <person name="Kuees U."/>
            <person name="Kumar T.K.A."/>
            <person name="Kuo A."/>
            <person name="LaButti K."/>
            <person name="Larrondo L.F."/>
            <person name="Lindquist E."/>
            <person name="Ling A."/>
            <person name="Lombard V."/>
            <person name="Lucas S."/>
            <person name="Lundell T."/>
            <person name="Martin R."/>
            <person name="McLaughlin D.J."/>
            <person name="Morgenstern I."/>
            <person name="Morin E."/>
            <person name="Murat C."/>
            <person name="Nagy L.G."/>
            <person name="Nolan M."/>
            <person name="Ohm R.A."/>
            <person name="Patyshakuliyeva A."/>
            <person name="Rokas A."/>
            <person name="Ruiz-Duenas F.J."/>
            <person name="Sabat G."/>
            <person name="Salamov A."/>
            <person name="Samejima M."/>
            <person name="Schmutz J."/>
            <person name="Slot J.C."/>
            <person name="St John F."/>
            <person name="Stenlid J."/>
            <person name="Sun H."/>
            <person name="Sun S."/>
            <person name="Syed K."/>
            <person name="Tsang A."/>
            <person name="Wiebenga A."/>
            <person name="Young D."/>
            <person name="Pisabarro A."/>
            <person name="Eastwood D.C."/>
            <person name="Martin F."/>
            <person name="Cullen D."/>
            <person name="Grigoriev I.V."/>
            <person name="Hibbett D.S."/>
        </authorList>
    </citation>
    <scope>NUCLEOTIDE SEQUENCE [LARGE SCALE GENOMIC DNA]</scope>
    <source>
        <strain evidence="10 11">MD-104</strain>
    </source>
</reference>
<feature type="compositionally biased region" description="Basic residues" evidence="9">
    <location>
        <begin position="431"/>
        <end position="441"/>
    </location>
</feature>
<proteinExistence type="inferred from homology"/>
<accession>A0A2H3IUY8</accession>
<dbReference type="GO" id="GO:0008023">
    <property type="term" value="C:transcription elongation factor complex"/>
    <property type="evidence" value="ECO:0007669"/>
    <property type="project" value="TreeGrafter"/>
</dbReference>
<dbReference type="PANTHER" id="PTHR12896">
    <property type="entry name" value="PAX6 NEIGHBOR PROTEIN PAXNEB"/>
    <property type="match status" value="1"/>
</dbReference>
<evidence type="ECO:0000256" key="3">
    <source>
        <dbReference type="ARBA" id="ARBA00005043"/>
    </source>
</evidence>